<dbReference type="Proteomes" id="UP001149090">
    <property type="component" value="Unassembled WGS sequence"/>
</dbReference>
<keyword evidence="2" id="KW-1185">Reference proteome</keyword>
<name>A0A9Q0LHN3_ANAIG</name>
<reference evidence="1" key="1">
    <citation type="submission" date="2022-10" db="EMBL/GenBank/DDBJ databases">
        <title>Novel sulphate-reducing endosymbionts in the free-living metamonad Anaeramoeba.</title>
        <authorList>
            <person name="Jerlstrom-Hultqvist J."/>
            <person name="Cepicka I."/>
            <person name="Gallot-Lavallee L."/>
            <person name="Salas-Leiva D."/>
            <person name="Curtis B.A."/>
            <person name="Zahonova K."/>
            <person name="Pipaliya S."/>
            <person name="Dacks J."/>
            <person name="Roger A.J."/>
        </authorList>
    </citation>
    <scope>NUCLEOTIDE SEQUENCE</scope>
    <source>
        <strain evidence="1">BMAN</strain>
    </source>
</reference>
<comment type="caution">
    <text evidence="1">The sequence shown here is derived from an EMBL/GenBank/DDBJ whole genome shotgun (WGS) entry which is preliminary data.</text>
</comment>
<accession>A0A9Q0LHN3</accession>
<sequence>MISNLINQKNNFQIPQNIFSQDFHLKSNAAKEYSKKSLILTNLIILDSFDFLITKLGSKVSKQLLNLLSSLYEKAKKTQSITIKIKLFSLIHKLAINTSPNLVFSIISSFQEYHEVVVGIFTFILKDERISSKNVQFSNLIFFLVQPILIWFDIENGVSDPNSFCYQLQLNDEDQNREILNKMNHCLKLLNIIKAKIGSQEFNQSIDSLFLSSQKKEMFQFQ</sequence>
<dbReference type="EMBL" id="JAPDFW010000081">
    <property type="protein sequence ID" value="KAJ5072589.1"/>
    <property type="molecule type" value="Genomic_DNA"/>
</dbReference>
<evidence type="ECO:0000313" key="1">
    <source>
        <dbReference type="EMBL" id="KAJ5072589.1"/>
    </source>
</evidence>
<evidence type="ECO:0000313" key="2">
    <source>
        <dbReference type="Proteomes" id="UP001149090"/>
    </source>
</evidence>
<gene>
    <name evidence="1" type="ORF">M0811_01604</name>
</gene>
<organism evidence="1 2">
    <name type="scientific">Anaeramoeba ignava</name>
    <name type="common">Anaerobic marine amoeba</name>
    <dbReference type="NCBI Taxonomy" id="1746090"/>
    <lineage>
        <taxon>Eukaryota</taxon>
        <taxon>Metamonada</taxon>
        <taxon>Anaeramoebidae</taxon>
        <taxon>Anaeramoeba</taxon>
    </lineage>
</organism>
<protein>
    <submittedName>
        <fullName evidence="1">Uncharacterized protein</fullName>
    </submittedName>
</protein>
<proteinExistence type="predicted"/>
<dbReference type="AlphaFoldDB" id="A0A9Q0LHN3"/>